<keyword evidence="7 11" id="KW-0444">Lipid biosynthesis</keyword>
<dbReference type="InterPro" id="IPR002123">
    <property type="entry name" value="Plipid/glycerol_acylTrfase"/>
</dbReference>
<reference evidence="14 15" key="1">
    <citation type="submission" date="2016-11" db="EMBL/GenBank/DDBJ databases">
        <authorList>
            <person name="Jaros S."/>
            <person name="Januszkiewicz K."/>
            <person name="Wedrychowicz H."/>
        </authorList>
    </citation>
    <scope>NUCLEOTIDE SEQUENCE [LARGE SCALE GENOMIC DNA]</scope>
    <source>
        <strain evidence="14 15">DSM 21986</strain>
    </source>
</reference>
<keyword evidence="11" id="KW-1208">Phospholipid metabolism</keyword>
<evidence type="ECO:0000256" key="6">
    <source>
        <dbReference type="ARBA" id="ARBA00016139"/>
    </source>
</evidence>
<comment type="catalytic activity">
    <reaction evidence="1 11">
        <text>a 1-acyl-sn-glycero-3-phosphate + an acyl-CoA = a 1,2-diacyl-sn-glycero-3-phosphate + CoA</text>
        <dbReference type="Rhea" id="RHEA:19709"/>
        <dbReference type="ChEBI" id="CHEBI:57287"/>
        <dbReference type="ChEBI" id="CHEBI:57970"/>
        <dbReference type="ChEBI" id="CHEBI:58342"/>
        <dbReference type="ChEBI" id="CHEBI:58608"/>
        <dbReference type="EC" id="2.3.1.51"/>
    </reaction>
</comment>
<evidence type="ECO:0000256" key="11">
    <source>
        <dbReference type="RuleBase" id="RU361267"/>
    </source>
</evidence>
<evidence type="ECO:0000256" key="2">
    <source>
        <dbReference type="ARBA" id="ARBA00004728"/>
    </source>
</evidence>
<dbReference type="PANTHER" id="PTHR10434:SF64">
    <property type="entry name" value="1-ACYL-SN-GLYCEROL-3-PHOSPHATE ACYLTRANSFERASE-RELATED"/>
    <property type="match status" value="1"/>
</dbReference>
<comment type="similarity">
    <text evidence="4 11">Belongs to the 1-acyl-sn-glycerol-3-phosphate acyltransferase family.</text>
</comment>
<dbReference type="EMBL" id="FQUS01000001">
    <property type="protein sequence ID" value="SHE32889.1"/>
    <property type="molecule type" value="Genomic_DNA"/>
</dbReference>
<keyword evidence="9 11" id="KW-0443">Lipid metabolism</keyword>
<comment type="pathway">
    <text evidence="3">Lipid metabolism.</text>
</comment>
<accession>A0A1M4SL31</accession>
<evidence type="ECO:0000256" key="4">
    <source>
        <dbReference type="ARBA" id="ARBA00008655"/>
    </source>
</evidence>
<dbReference type="SMART" id="SM00563">
    <property type="entry name" value="PlsC"/>
    <property type="match status" value="1"/>
</dbReference>
<comment type="pathway">
    <text evidence="2">Phospholipid metabolism; CDP-diacylglycerol biosynthesis; CDP-diacylglycerol from sn-glycerol 3-phosphate: step 2/3.</text>
</comment>
<evidence type="ECO:0000256" key="1">
    <source>
        <dbReference type="ARBA" id="ARBA00001141"/>
    </source>
</evidence>
<keyword evidence="11" id="KW-0594">Phospholipid biosynthesis</keyword>
<keyword evidence="12" id="KW-0812">Transmembrane</keyword>
<dbReference type="GO" id="GO:0003841">
    <property type="term" value="F:1-acylglycerol-3-phosphate O-acyltransferase activity"/>
    <property type="evidence" value="ECO:0007669"/>
    <property type="project" value="UniProtKB-UniRule"/>
</dbReference>
<evidence type="ECO:0000256" key="10">
    <source>
        <dbReference type="ARBA" id="ARBA00023315"/>
    </source>
</evidence>
<dbReference type="SUPFAM" id="SSF69593">
    <property type="entry name" value="Glycerol-3-phosphate (1)-acyltransferase"/>
    <property type="match status" value="1"/>
</dbReference>
<dbReference type="NCBIfam" id="TIGR00530">
    <property type="entry name" value="AGP_acyltrn"/>
    <property type="match status" value="1"/>
</dbReference>
<keyword evidence="12" id="KW-0472">Membrane</keyword>
<dbReference type="EC" id="2.3.1.51" evidence="5 11"/>
<dbReference type="STRING" id="1194090.SAMN05443144_10164"/>
<dbReference type="InterPro" id="IPR004552">
    <property type="entry name" value="AGP_acyltrans"/>
</dbReference>
<sequence length="255" mass="29436">MVSRAKSLFIWMGIALLILFWLPMLAVRRLYDRDPARYYTGKLFRNLGMAISKINPNWKITISGYTDIDDRRPYVMVCNHLSQADIPLISNLPWEMKWVAKKELFEVPVVGWMMRMAGDISVDRKARDRRHKTFEQARYYLNHQCSVIFFPEGTRSRNGKLNTFAYGAFELAVSEGVPILPMVIDGTQNTLPKKSWTFGQAKHIKLKILKPLDTGELDRDDIKGLAESVRSRIARQLAEWRGKSVQEVDSLQRSG</sequence>
<comment type="domain">
    <text evidence="11">The HXXXXD motif is essential for acyltransferase activity and may constitute the binding site for the phosphate moiety of the glycerol-3-phosphate.</text>
</comment>
<evidence type="ECO:0000313" key="15">
    <source>
        <dbReference type="Proteomes" id="UP000184041"/>
    </source>
</evidence>
<dbReference type="CDD" id="cd07989">
    <property type="entry name" value="LPLAT_AGPAT-like"/>
    <property type="match status" value="1"/>
</dbReference>
<dbReference type="OrthoDB" id="9803035at2"/>
<dbReference type="Proteomes" id="UP000184041">
    <property type="component" value="Unassembled WGS sequence"/>
</dbReference>
<evidence type="ECO:0000259" key="13">
    <source>
        <dbReference type="SMART" id="SM00563"/>
    </source>
</evidence>
<evidence type="ECO:0000313" key="14">
    <source>
        <dbReference type="EMBL" id="SHE32889.1"/>
    </source>
</evidence>
<dbReference type="AlphaFoldDB" id="A0A1M4SL31"/>
<proteinExistence type="inferred from homology"/>
<dbReference type="GO" id="GO:0016020">
    <property type="term" value="C:membrane"/>
    <property type="evidence" value="ECO:0007669"/>
    <property type="project" value="InterPro"/>
</dbReference>
<dbReference type="GO" id="GO:0006654">
    <property type="term" value="P:phosphatidic acid biosynthetic process"/>
    <property type="evidence" value="ECO:0007669"/>
    <property type="project" value="TreeGrafter"/>
</dbReference>
<dbReference type="Pfam" id="PF01553">
    <property type="entry name" value="Acyltransferase"/>
    <property type="match status" value="1"/>
</dbReference>
<evidence type="ECO:0000256" key="12">
    <source>
        <dbReference type="SAM" id="Phobius"/>
    </source>
</evidence>
<evidence type="ECO:0000256" key="8">
    <source>
        <dbReference type="ARBA" id="ARBA00022679"/>
    </source>
</evidence>
<dbReference type="RefSeq" id="WP_073058825.1">
    <property type="nucleotide sequence ID" value="NZ_FQUS01000001.1"/>
</dbReference>
<evidence type="ECO:0000256" key="3">
    <source>
        <dbReference type="ARBA" id="ARBA00005189"/>
    </source>
</evidence>
<feature type="transmembrane region" description="Helical" evidence="12">
    <location>
        <begin position="6"/>
        <end position="27"/>
    </location>
</feature>
<keyword evidence="12" id="KW-1133">Transmembrane helix</keyword>
<dbReference type="PANTHER" id="PTHR10434">
    <property type="entry name" value="1-ACYL-SN-GLYCEROL-3-PHOSPHATE ACYLTRANSFERASE"/>
    <property type="match status" value="1"/>
</dbReference>
<evidence type="ECO:0000256" key="9">
    <source>
        <dbReference type="ARBA" id="ARBA00023098"/>
    </source>
</evidence>
<feature type="domain" description="Phospholipid/glycerol acyltransferase" evidence="13">
    <location>
        <begin position="74"/>
        <end position="187"/>
    </location>
</feature>
<keyword evidence="15" id="KW-1185">Reference proteome</keyword>
<keyword evidence="10 11" id="KW-0012">Acyltransferase</keyword>
<protein>
    <recommendedName>
        <fullName evidence="6 11">1-acyl-sn-glycerol-3-phosphate acyltransferase</fullName>
        <ecNumber evidence="5 11">2.3.1.51</ecNumber>
    </recommendedName>
</protein>
<evidence type="ECO:0000256" key="5">
    <source>
        <dbReference type="ARBA" id="ARBA00013211"/>
    </source>
</evidence>
<organism evidence="14 15">
    <name type="scientific">Fodinibius roseus</name>
    <dbReference type="NCBI Taxonomy" id="1194090"/>
    <lineage>
        <taxon>Bacteria</taxon>
        <taxon>Pseudomonadati</taxon>
        <taxon>Balneolota</taxon>
        <taxon>Balneolia</taxon>
        <taxon>Balneolales</taxon>
        <taxon>Balneolaceae</taxon>
        <taxon>Fodinibius</taxon>
    </lineage>
</organism>
<keyword evidence="8 11" id="KW-0808">Transferase</keyword>
<name>A0A1M4SL31_9BACT</name>
<gene>
    <name evidence="14" type="ORF">SAMN05443144_10164</name>
</gene>
<evidence type="ECO:0000256" key="7">
    <source>
        <dbReference type="ARBA" id="ARBA00022516"/>
    </source>
</evidence>